<accession>A0AAV7L9A8</accession>
<evidence type="ECO:0000313" key="2">
    <source>
        <dbReference type="Proteomes" id="UP001066276"/>
    </source>
</evidence>
<dbReference type="EMBL" id="JANPWB010000015">
    <property type="protein sequence ID" value="KAJ1088221.1"/>
    <property type="molecule type" value="Genomic_DNA"/>
</dbReference>
<comment type="caution">
    <text evidence="1">The sequence shown here is derived from an EMBL/GenBank/DDBJ whole genome shotgun (WGS) entry which is preliminary data.</text>
</comment>
<sequence length="176" mass="19708">MGQVNTTKKRATKTRPLKQRTFYLNDECQAKATPSHEKGPDIVRPWTGTDGPAFGLVYARLRTQEHPAHVPPHPSAKIVLRPRVAAEGEGRCRHQCKPDIRDNTARLHSTVSPLRPARCIGGKETDSFTFISILHCNERIPKCLGKCVHNLVASKKNVRLVLRSAFPDVSAAWNRF</sequence>
<evidence type="ECO:0000313" key="1">
    <source>
        <dbReference type="EMBL" id="KAJ1088221.1"/>
    </source>
</evidence>
<dbReference type="Proteomes" id="UP001066276">
    <property type="component" value="Chromosome 11"/>
</dbReference>
<organism evidence="1 2">
    <name type="scientific">Pleurodeles waltl</name>
    <name type="common">Iberian ribbed newt</name>
    <dbReference type="NCBI Taxonomy" id="8319"/>
    <lineage>
        <taxon>Eukaryota</taxon>
        <taxon>Metazoa</taxon>
        <taxon>Chordata</taxon>
        <taxon>Craniata</taxon>
        <taxon>Vertebrata</taxon>
        <taxon>Euteleostomi</taxon>
        <taxon>Amphibia</taxon>
        <taxon>Batrachia</taxon>
        <taxon>Caudata</taxon>
        <taxon>Salamandroidea</taxon>
        <taxon>Salamandridae</taxon>
        <taxon>Pleurodelinae</taxon>
        <taxon>Pleurodeles</taxon>
    </lineage>
</organism>
<protein>
    <submittedName>
        <fullName evidence="1">Uncharacterized protein</fullName>
    </submittedName>
</protein>
<reference evidence="1" key="1">
    <citation type="journal article" date="2022" name="bioRxiv">
        <title>Sequencing and chromosome-scale assembly of the giantPleurodeles waltlgenome.</title>
        <authorList>
            <person name="Brown T."/>
            <person name="Elewa A."/>
            <person name="Iarovenko S."/>
            <person name="Subramanian E."/>
            <person name="Araus A.J."/>
            <person name="Petzold A."/>
            <person name="Susuki M."/>
            <person name="Suzuki K.-i.T."/>
            <person name="Hayashi T."/>
            <person name="Toyoda A."/>
            <person name="Oliveira C."/>
            <person name="Osipova E."/>
            <person name="Leigh N.D."/>
            <person name="Simon A."/>
            <person name="Yun M.H."/>
        </authorList>
    </citation>
    <scope>NUCLEOTIDE SEQUENCE</scope>
    <source>
        <strain evidence="1">20211129_DDA</strain>
        <tissue evidence="1">Liver</tissue>
    </source>
</reference>
<proteinExistence type="predicted"/>
<gene>
    <name evidence="1" type="ORF">NDU88_001380</name>
</gene>
<dbReference type="AlphaFoldDB" id="A0AAV7L9A8"/>
<keyword evidence="2" id="KW-1185">Reference proteome</keyword>
<name>A0AAV7L9A8_PLEWA</name>